<dbReference type="InterPro" id="IPR052577">
    <property type="entry name" value="VWA7"/>
</dbReference>
<keyword evidence="4" id="KW-0325">Glycoprotein</keyword>
<dbReference type="PANTHER" id="PTHR14905">
    <property type="entry name" value="NG37"/>
    <property type="match status" value="1"/>
</dbReference>
<dbReference type="InterPro" id="IPR036465">
    <property type="entry name" value="vWFA_dom_sf"/>
</dbReference>
<feature type="domain" description="Hemicentin/VWA7 galactose-binding" evidence="6">
    <location>
        <begin position="498"/>
        <end position="598"/>
    </location>
</feature>
<evidence type="ECO:0000313" key="11">
    <source>
        <dbReference type="Proteomes" id="UP000472267"/>
    </source>
</evidence>
<dbReference type="InterPro" id="IPR057615">
    <property type="entry name" value="Ig_VWA7"/>
</dbReference>
<dbReference type="Proteomes" id="UP000472267">
    <property type="component" value="Chromosome 6"/>
</dbReference>
<comment type="subcellular location">
    <subcellularLocation>
        <location evidence="1">Secreted</location>
    </subcellularLocation>
</comment>
<dbReference type="InterPro" id="IPR056861">
    <property type="entry name" value="HMCN1-like_VWA"/>
</dbReference>
<reference evidence="10" key="3">
    <citation type="submission" date="2025-09" db="UniProtKB">
        <authorList>
            <consortium name="Ensembl"/>
        </authorList>
    </citation>
    <scope>IDENTIFICATION</scope>
</reference>
<dbReference type="Ensembl" id="ENSSFAT00005046569.1">
    <property type="protein sequence ID" value="ENSSFAP00005044998.1"/>
    <property type="gene ID" value="ENSSFAG00005022079.1"/>
</dbReference>
<protein>
    <submittedName>
        <fullName evidence="10">von Willebrand factor A domain-containing protein 7-like</fullName>
    </submittedName>
</protein>
<dbReference type="SUPFAM" id="SSF53300">
    <property type="entry name" value="vWA-like"/>
    <property type="match status" value="1"/>
</dbReference>
<reference evidence="10" key="2">
    <citation type="submission" date="2025-08" db="UniProtKB">
        <authorList>
            <consortium name="Ensembl"/>
        </authorList>
    </citation>
    <scope>IDENTIFICATION</scope>
</reference>
<dbReference type="OMA" id="MYFSNAK"/>
<dbReference type="Pfam" id="PF25107">
    <property type="entry name" value="VWA7_N"/>
    <property type="match status" value="1"/>
</dbReference>
<keyword evidence="11" id="KW-1185">Reference proteome</keyword>
<proteinExistence type="predicted"/>
<keyword evidence="3 5" id="KW-0732">Signal</keyword>
<evidence type="ECO:0000259" key="7">
    <source>
        <dbReference type="Pfam" id="PF23619"/>
    </source>
</evidence>
<evidence type="ECO:0000256" key="1">
    <source>
        <dbReference type="ARBA" id="ARBA00004613"/>
    </source>
</evidence>
<dbReference type="Pfam" id="PF23619">
    <property type="entry name" value="Ig_VWA7"/>
    <property type="match status" value="1"/>
</dbReference>
<evidence type="ECO:0000256" key="4">
    <source>
        <dbReference type="ARBA" id="ARBA00023180"/>
    </source>
</evidence>
<dbReference type="InterPro" id="IPR056475">
    <property type="entry name" value="GBD_Hemicentin/VWA7"/>
</dbReference>
<organism evidence="10 11">
    <name type="scientific">Salarias fasciatus</name>
    <name type="common">Jewelled blenny</name>
    <name type="synonym">Blennius fasciatus</name>
    <dbReference type="NCBI Taxonomy" id="181472"/>
    <lineage>
        <taxon>Eukaryota</taxon>
        <taxon>Metazoa</taxon>
        <taxon>Chordata</taxon>
        <taxon>Craniata</taxon>
        <taxon>Vertebrata</taxon>
        <taxon>Euteleostomi</taxon>
        <taxon>Actinopterygii</taxon>
        <taxon>Neopterygii</taxon>
        <taxon>Teleostei</taxon>
        <taxon>Neoteleostei</taxon>
        <taxon>Acanthomorphata</taxon>
        <taxon>Ovalentaria</taxon>
        <taxon>Blenniimorphae</taxon>
        <taxon>Blenniiformes</taxon>
        <taxon>Blennioidei</taxon>
        <taxon>Blenniidae</taxon>
        <taxon>Salariinae</taxon>
        <taxon>Salarias</taxon>
    </lineage>
</organism>
<feature type="domain" description="VWA7 N-terminal" evidence="9">
    <location>
        <begin position="64"/>
        <end position="292"/>
    </location>
</feature>
<evidence type="ECO:0000256" key="3">
    <source>
        <dbReference type="ARBA" id="ARBA00022729"/>
    </source>
</evidence>
<evidence type="ECO:0000259" key="9">
    <source>
        <dbReference type="Pfam" id="PF25107"/>
    </source>
</evidence>
<evidence type="ECO:0000259" key="6">
    <source>
        <dbReference type="Pfam" id="PF23560"/>
    </source>
</evidence>
<dbReference type="Gene3D" id="3.40.50.410">
    <property type="entry name" value="von Willebrand factor, type A domain"/>
    <property type="match status" value="1"/>
</dbReference>
<evidence type="ECO:0000256" key="2">
    <source>
        <dbReference type="ARBA" id="ARBA00022525"/>
    </source>
</evidence>
<evidence type="ECO:0000259" key="8">
    <source>
        <dbReference type="Pfam" id="PF25106"/>
    </source>
</evidence>
<keyword evidence="2" id="KW-0964">Secreted</keyword>
<dbReference type="Pfam" id="PF23560">
    <property type="entry name" value="GBD_Hemicentin"/>
    <property type="match status" value="1"/>
</dbReference>
<reference evidence="10" key="1">
    <citation type="submission" date="2019-06" db="EMBL/GenBank/DDBJ databases">
        <authorList>
            <consortium name="Wellcome Sanger Institute Data Sharing"/>
        </authorList>
    </citation>
    <scope>NUCLEOTIDE SEQUENCE [LARGE SCALE GENOMIC DNA]</scope>
</reference>
<evidence type="ECO:0000313" key="10">
    <source>
        <dbReference type="Ensembl" id="ENSSFAP00005044998.1"/>
    </source>
</evidence>
<dbReference type="Pfam" id="PF25106">
    <property type="entry name" value="VWA_4"/>
    <property type="match status" value="1"/>
</dbReference>
<dbReference type="AlphaFoldDB" id="A0A672ISW4"/>
<gene>
    <name evidence="10" type="primary">LOC115390252</name>
</gene>
<feature type="signal peptide" evidence="5">
    <location>
        <begin position="1"/>
        <end position="20"/>
    </location>
</feature>
<evidence type="ECO:0000256" key="5">
    <source>
        <dbReference type="SAM" id="SignalP"/>
    </source>
</evidence>
<name>A0A672ISW4_SALFA</name>
<dbReference type="InterPro" id="IPR056862">
    <property type="entry name" value="VWA7_N"/>
</dbReference>
<dbReference type="GO" id="GO:0005576">
    <property type="term" value="C:extracellular region"/>
    <property type="evidence" value="ECO:0007669"/>
    <property type="project" value="UniProtKB-SubCell"/>
</dbReference>
<sequence length="798" mass="85753">MIRQAAVFLVVLLLPGLSHSFNPNFGSSVTHQDITVRAILRKTAEVCRDIAAGDFTLTIDNSLSVNAVQRACSTDPSSTSPLSTDDFQTAIKTIHRRNSLVDFFFAFSAAHHFDNEAFQEGRNIITADLENVKANVQNGNFEVGRETLGEICHTLQDFYSHSNWVELGKTTPYSTLIRRDQPLENLAGMNVPTCRSCIGNDCTDNILPEVITQQLVTSGYFEPFSNDKPAGKCSHGGSFDKTSDEDPVGGINKDTRNSNHGFLHLEAADLALDATLELLEDIRVAVGDRNFLRFMGLSQSSALCFVIDTTGSMSDDIAAVRDVTFRIIDSRTGTPEEPSLYILVPFNDPGFGPLLRTTDPDDFKASINRLTATGGGDNPELSLSGLRLALTAAPLASDIFLFTDAPAKDISLRNTVTALIESTKSVVTFMLTDVFPARRRRRRQSDGQNPLTRSLTQAQTELYRDLARASGGQTIEVSKLDLTQATAVIEDLSANAVVTVFQATVDPGRSENFPFAIDASIRNIIIYITGVQASLTFGLTSSTGVTQNSSEPSGPLATFSTVGNLRRISLNSTNDTGLWEINVTSSSPYIVKVTGQSSVNFVYDVVEEREGAHGGLNFLDGRPPTGKNVTLLVTLTGSDSATVTNVTLFDSSSMSEINGSVQSLGSNDYLVRFREVPAGEFVVRLIGEDGSSTSRTTSDRFQRQASTQLKTSSLSITAQANSNNIEPGSSLSFPFTVSSSVSGTFPLQVRNDRSYDTTAPNSVTIASSSGGVANGTVTLTVPTSAESGTDVTVTIEVE</sequence>
<accession>A0A672ISW4</accession>
<feature type="domain" description="Hemicentin-1-like von Willebrand factor A" evidence="8">
    <location>
        <begin position="302"/>
        <end position="479"/>
    </location>
</feature>
<dbReference type="PANTHER" id="PTHR14905:SF18">
    <property type="entry name" value="VON WILLEBRAND FACTOR A DOMAIN-CONTAINING 10, TANDEM DUPLICATE 1-RELATED"/>
    <property type="match status" value="1"/>
</dbReference>
<feature type="chain" id="PRO_5025476576" evidence="5">
    <location>
        <begin position="21"/>
        <end position="798"/>
    </location>
</feature>
<feature type="domain" description="VWA7 Ig-like" evidence="7">
    <location>
        <begin position="720"/>
        <end position="798"/>
    </location>
</feature>